<dbReference type="InterPro" id="IPR029017">
    <property type="entry name" value="Enolase-like_N"/>
</dbReference>
<dbReference type="NCBIfam" id="NF042940">
    <property type="entry name" value="racemase_DgcA"/>
    <property type="match status" value="1"/>
</dbReference>
<comment type="similarity">
    <text evidence="1 5">Belongs to the mandelate racemase/muconate lactonizing enzyme family.</text>
</comment>
<name>A0ABT5IDB1_9CAUL</name>
<dbReference type="InterPro" id="IPR036849">
    <property type="entry name" value="Enolase-like_C_sf"/>
</dbReference>
<proteinExistence type="inferred from homology"/>
<comment type="caution">
    <text evidence="7">The sequence shown here is derived from an EMBL/GenBank/DDBJ whole genome shotgun (WGS) entry which is preliminary data.</text>
</comment>
<comment type="cofactor">
    <cofactor evidence="5">
        <name>Mg(2+)</name>
        <dbReference type="ChEBI" id="CHEBI:18420"/>
    </cofactor>
    <text evidence="5">Binds 1 Mg(2+) ion per subunit.</text>
</comment>
<keyword evidence="4 5" id="KW-0413">Isomerase</keyword>
<dbReference type="InterPro" id="IPR013342">
    <property type="entry name" value="Mandelate_racemase_C"/>
</dbReference>
<dbReference type="InterPro" id="IPR013341">
    <property type="entry name" value="Mandelate_racemase_N_dom"/>
</dbReference>
<dbReference type="SUPFAM" id="SSF54826">
    <property type="entry name" value="Enolase N-terminal domain-like"/>
    <property type="match status" value="1"/>
</dbReference>
<evidence type="ECO:0000256" key="5">
    <source>
        <dbReference type="RuleBase" id="RU366006"/>
    </source>
</evidence>
<dbReference type="SMART" id="SM00922">
    <property type="entry name" value="MR_MLE"/>
    <property type="match status" value="1"/>
</dbReference>
<feature type="domain" description="Mandelate racemase/muconate lactonizing enzyme C-terminal" evidence="6">
    <location>
        <begin position="123"/>
        <end position="214"/>
    </location>
</feature>
<accession>A0ABT5IDB1</accession>
<evidence type="ECO:0000256" key="3">
    <source>
        <dbReference type="ARBA" id="ARBA00022842"/>
    </source>
</evidence>
<dbReference type="InterPro" id="IPR034593">
    <property type="entry name" value="DgoD-like"/>
</dbReference>
<dbReference type="Pfam" id="PF13378">
    <property type="entry name" value="MR_MLE_C"/>
    <property type="match status" value="1"/>
</dbReference>
<dbReference type="Gene3D" id="3.30.390.10">
    <property type="entry name" value="Enolase-like, N-terminal domain"/>
    <property type="match status" value="1"/>
</dbReference>
<keyword evidence="2 5" id="KW-0479">Metal-binding</keyword>
<dbReference type="InterPro" id="IPR018110">
    <property type="entry name" value="Mandel_Rmase/mucon_lact_enz_CS"/>
</dbReference>
<dbReference type="Proteomes" id="UP001216595">
    <property type="component" value="Unassembled WGS sequence"/>
</dbReference>
<dbReference type="SFLD" id="SFLDG00180">
    <property type="entry name" value="muconate_cycloisomerase"/>
    <property type="match status" value="1"/>
</dbReference>
<dbReference type="RefSeq" id="WP_272740668.1">
    <property type="nucleotide sequence ID" value="NZ_JAQQKW010000003.1"/>
</dbReference>
<dbReference type="SFLD" id="SFLDS00001">
    <property type="entry name" value="Enolase"/>
    <property type="match status" value="1"/>
</dbReference>
<evidence type="ECO:0000256" key="4">
    <source>
        <dbReference type="ARBA" id="ARBA00023235"/>
    </source>
</evidence>
<organism evidence="7 8">
    <name type="scientific">Asticcacaulis currens</name>
    <dbReference type="NCBI Taxonomy" id="2984210"/>
    <lineage>
        <taxon>Bacteria</taxon>
        <taxon>Pseudomonadati</taxon>
        <taxon>Pseudomonadota</taxon>
        <taxon>Alphaproteobacteria</taxon>
        <taxon>Caulobacterales</taxon>
        <taxon>Caulobacteraceae</taxon>
        <taxon>Asticcacaulis</taxon>
    </lineage>
</organism>
<dbReference type="PANTHER" id="PTHR48080">
    <property type="entry name" value="D-GALACTONATE DEHYDRATASE-RELATED"/>
    <property type="match status" value="1"/>
</dbReference>
<dbReference type="CDD" id="cd03319">
    <property type="entry name" value="L-Ala-DL-Glu_epimerase"/>
    <property type="match status" value="1"/>
</dbReference>
<evidence type="ECO:0000256" key="1">
    <source>
        <dbReference type="ARBA" id="ARBA00008031"/>
    </source>
</evidence>
<dbReference type="SFLD" id="SFLDF00010">
    <property type="entry name" value="dipeptide_epimerase"/>
    <property type="match status" value="1"/>
</dbReference>
<evidence type="ECO:0000313" key="7">
    <source>
        <dbReference type="EMBL" id="MDC7693943.1"/>
    </source>
</evidence>
<dbReference type="InterPro" id="IPR034603">
    <property type="entry name" value="Dipeptide_epimerase"/>
</dbReference>
<dbReference type="Gene3D" id="3.20.20.120">
    <property type="entry name" value="Enolase-like C-terminal domain"/>
    <property type="match status" value="1"/>
</dbReference>
<keyword evidence="3 5" id="KW-0460">Magnesium</keyword>
<evidence type="ECO:0000313" key="8">
    <source>
        <dbReference type="Proteomes" id="UP001216595"/>
    </source>
</evidence>
<dbReference type="Pfam" id="PF02746">
    <property type="entry name" value="MR_MLE_N"/>
    <property type="match status" value="1"/>
</dbReference>
<sequence length="319" mass="33811">MLLTCRSEAWPIAGRFTIARGSKTEAHIIYVEVTDGAYRGHGEAVPYARYGETVEGALAALDAARPAIEAGQTPALTGAAANALDCALWDLRAKASGVPAWKAAGLRSFSPLKTAYTLSLDTPEAMGAQAAANARRPLLKLKIGGPDDLARVEAVRRNAPKTRLIVDANEGLTRDSLKALAPELKRLGVVLIEQPLKAGEDDALEGYKCPVPLCADESLHTRAELDRCARLYDAVNIKLDKTGGLTEALALKRAAKDKGLRIMVGCMVATSLSMAPAMIVAQGADFVDLDGPLLLAKDREHGLKITGSMLEPPEPALWG</sequence>
<reference evidence="7 8" key="1">
    <citation type="submission" date="2023-01" db="EMBL/GenBank/DDBJ databases">
        <title>Novel species of the genus Asticcacaulis isolated from rivers.</title>
        <authorList>
            <person name="Lu H."/>
        </authorList>
    </citation>
    <scope>NUCLEOTIDE SEQUENCE [LARGE SCALE GENOMIC DNA]</scope>
    <source>
        <strain evidence="7 8">DXS10W</strain>
    </source>
</reference>
<protein>
    <recommendedName>
        <fullName evidence="5">Dipeptide epimerase</fullName>
        <ecNumber evidence="5">5.1.1.-</ecNumber>
    </recommendedName>
</protein>
<dbReference type="PANTHER" id="PTHR48080:SF3">
    <property type="entry name" value="ENOLASE SUPERFAMILY MEMBER DDB_G0284701"/>
    <property type="match status" value="1"/>
</dbReference>
<dbReference type="EMBL" id="JAQQKW010000003">
    <property type="protein sequence ID" value="MDC7693943.1"/>
    <property type="molecule type" value="Genomic_DNA"/>
</dbReference>
<dbReference type="PROSITE" id="PS00909">
    <property type="entry name" value="MR_MLE_2"/>
    <property type="match status" value="1"/>
</dbReference>
<dbReference type="SUPFAM" id="SSF51604">
    <property type="entry name" value="Enolase C-terminal domain-like"/>
    <property type="match status" value="1"/>
</dbReference>
<evidence type="ECO:0000259" key="6">
    <source>
        <dbReference type="SMART" id="SM00922"/>
    </source>
</evidence>
<keyword evidence="8" id="KW-1185">Reference proteome</keyword>
<evidence type="ECO:0000256" key="2">
    <source>
        <dbReference type="ARBA" id="ARBA00022723"/>
    </source>
</evidence>
<gene>
    <name evidence="7" type="ORF">PQU94_06560</name>
</gene>
<dbReference type="InterPro" id="IPR029065">
    <property type="entry name" value="Enolase_C-like"/>
</dbReference>
<dbReference type="EC" id="5.1.1.-" evidence="5"/>